<dbReference type="SFLD" id="SFLDS00005">
    <property type="entry name" value="Isoprenoid_Synthase_Type_I"/>
    <property type="match status" value="1"/>
</dbReference>
<keyword evidence="2" id="KW-0479">Metal-binding</keyword>
<gene>
    <name evidence="3" type="ORF">J4032_17945</name>
</gene>
<dbReference type="SUPFAM" id="SSF48576">
    <property type="entry name" value="Terpenoid synthases"/>
    <property type="match status" value="1"/>
</dbReference>
<sequence>MSDLEGGVVSIYDLIVPGGKQINPHAEAAEAVAHQEGAALGIDLPHSHEYATMSAYLFPHAATDRLMAIILLNNILFYVDDMFSSLRYSPTDRRNEALRTYRQCIRVFRGDNTPRAGDRLGAAFLRLRTVMLQMAPEAAMKRLPDSLERHLAATLTPRSSIATGRRMDMNHYIQVRKHDCGMGVVINLIEFSEGMSLDDTVWANPLVARCRDELILLGGLMNDIFSYDKEVREGQPFNLVCVLMEHAGCDENAALRRAISMVNEVSVKFLAHLKHPALVELVKTEPDLRHYLCGLHDQASASFHWQMDTNRYRSPQSPFPELRALLQREFE</sequence>
<dbReference type="PANTHER" id="PTHR35201:SF4">
    <property type="entry name" value="BETA-PINACENE SYNTHASE-RELATED"/>
    <property type="match status" value="1"/>
</dbReference>
<dbReference type="EMBL" id="CP071872">
    <property type="protein sequence ID" value="UNM13125.1"/>
    <property type="molecule type" value="Genomic_DNA"/>
</dbReference>
<dbReference type="RefSeq" id="WP_242331847.1">
    <property type="nucleotide sequence ID" value="NZ_CP071872.1"/>
</dbReference>
<reference evidence="3 4" key="1">
    <citation type="submission" date="2021-03" db="EMBL/GenBank/DDBJ databases">
        <title>Complete genome of Streptomyces formicae strain 1H-GS9 (DSM 100524).</title>
        <authorList>
            <person name="Atanasov K.E."/>
            <person name="Altabella T."/>
            <person name="Ferrer A."/>
        </authorList>
    </citation>
    <scope>NUCLEOTIDE SEQUENCE [LARGE SCALE GENOMIC DNA]</scope>
    <source>
        <strain evidence="3 4">1H-GS9</strain>
    </source>
</reference>
<comment type="similarity">
    <text evidence="2">Belongs to the terpene synthase family.</text>
</comment>
<dbReference type="Gene3D" id="1.10.600.10">
    <property type="entry name" value="Farnesyl Diphosphate Synthase"/>
    <property type="match status" value="1"/>
</dbReference>
<keyword evidence="4" id="KW-1185">Reference proteome</keyword>
<keyword evidence="1 2" id="KW-0456">Lyase</keyword>
<evidence type="ECO:0000256" key="2">
    <source>
        <dbReference type="RuleBase" id="RU366034"/>
    </source>
</evidence>
<dbReference type="PANTHER" id="PTHR35201">
    <property type="entry name" value="TERPENE SYNTHASE"/>
    <property type="match status" value="1"/>
</dbReference>
<dbReference type="InterPro" id="IPR008949">
    <property type="entry name" value="Isoprenoid_synthase_dom_sf"/>
</dbReference>
<dbReference type="Pfam" id="PF19086">
    <property type="entry name" value="Terpene_syn_C_2"/>
    <property type="match status" value="1"/>
</dbReference>
<name>A0ABY3WN69_9ACTN</name>
<dbReference type="Proteomes" id="UP000828924">
    <property type="component" value="Chromosome"/>
</dbReference>
<keyword evidence="2" id="KW-0460">Magnesium</keyword>
<protein>
    <recommendedName>
        <fullName evidence="2">Terpene synthase</fullName>
        <ecNumber evidence="2">4.2.3.-</ecNumber>
    </recommendedName>
</protein>
<proteinExistence type="inferred from homology"/>
<dbReference type="SFLD" id="SFLDG01020">
    <property type="entry name" value="Terpene_Cyclase_Like_2"/>
    <property type="match status" value="1"/>
</dbReference>
<comment type="cofactor">
    <cofactor evidence="2">
        <name>Mg(2+)</name>
        <dbReference type="ChEBI" id="CHEBI:18420"/>
    </cofactor>
</comment>
<dbReference type="EC" id="4.2.3.-" evidence="2"/>
<accession>A0ABY3WN69</accession>
<evidence type="ECO:0000313" key="4">
    <source>
        <dbReference type="Proteomes" id="UP000828924"/>
    </source>
</evidence>
<dbReference type="InterPro" id="IPR034686">
    <property type="entry name" value="Terpene_cyclase-like_2"/>
</dbReference>
<organism evidence="3 4">
    <name type="scientific">Streptomyces formicae</name>
    <dbReference type="NCBI Taxonomy" id="1616117"/>
    <lineage>
        <taxon>Bacteria</taxon>
        <taxon>Bacillati</taxon>
        <taxon>Actinomycetota</taxon>
        <taxon>Actinomycetes</taxon>
        <taxon>Kitasatosporales</taxon>
        <taxon>Streptomycetaceae</taxon>
        <taxon>Streptomyces</taxon>
    </lineage>
</organism>
<evidence type="ECO:0000256" key="1">
    <source>
        <dbReference type="ARBA" id="ARBA00023239"/>
    </source>
</evidence>
<evidence type="ECO:0000313" key="3">
    <source>
        <dbReference type="EMBL" id="UNM13125.1"/>
    </source>
</evidence>